<proteinExistence type="inferred from homology"/>
<evidence type="ECO:0000256" key="11">
    <source>
        <dbReference type="ARBA" id="ARBA00022982"/>
    </source>
</evidence>
<evidence type="ECO:0000256" key="13">
    <source>
        <dbReference type="ARBA" id="ARBA00023027"/>
    </source>
</evidence>
<evidence type="ECO:0000256" key="4">
    <source>
        <dbReference type="ARBA" id="ARBA00012944"/>
    </source>
</evidence>
<keyword evidence="6" id="KW-0813">Transport</keyword>
<accession>H9M722</accession>
<feature type="transmembrane region" description="Helical" evidence="18">
    <location>
        <begin position="240"/>
        <end position="266"/>
    </location>
</feature>
<dbReference type="InterPro" id="IPR003917">
    <property type="entry name" value="NADH_UbQ_OxRdtase_chain2"/>
</dbReference>
<dbReference type="InterPro" id="IPR050175">
    <property type="entry name" value="Complex_I_Subunit_2"/>
</dbReference>
<geneLocation type="mitochondrion" evidence="20"/>
<evidence type="ECO:0000256" key="6">
    <source>
        <dbReference type="ARBA" id="ARBA00022448"/>
    </source>
</evidence>
<evidence type="ECO:0000256" key="17">
    <source>
        <dbReference type="ARBA" id="ARBA00049551"/>
    </source>
</evidence>
<evidence type="ECO:0000256" key="14">
    <source>
        <dbReference type="ARBA" id="ARBA00023075"/>
    </source>
</evidence>
<keyword evidence="7 18" id="KW-0679">Respiratory chain</keyword>
<comment type="similarity">
    <text evidence="3 18">Belongs to the complex I subunit 2 family.</text>
</comment>
<dbReference type="PRINTS" id="PR01436">
    <property type="entry name" value="NADHDHGNASE2"/>
</dbReference>
<evidence type="ECO:0000256" key="5">
    <source>
        <dbReference type="ARBA" id="ARBA00021008"/>
    </source>
</evidence>
<keyword evidence="12 18" id="KW-1133">Transmembrane helix</keyword>
<evidence type="ECO:0000256" key="8">
    <source>
        <dbReference type="ARBA" id="ARBA00022692"/>
    </source>
</evidence>
<feature type="domain" description="NADH:quinone oxidoreductase/Mrp antiporter transmembrane" evidence="19">
    <location>
        <begin position="22"/>
        <end position="270"/>
    </location>
</feature>
<reference evidence="20" key="1">
    <citation type="journal article" date="2012" name="Mol. Phylogenet. Evol.">
        <title>Phylogenetic analysis of ticks (Acari: Ixodida) using mitochondrial genomes and nuclear rRNA genes indicates that the genus Amblyomma is polyphyletic.</title>
        <authorList>
            <person name="Burger T.D."/>
            <person name="Shao R."/>
            <person name="Beati L."/>
            <person name="Miller H."/>
            <person name="Barker S.C."/>
        </authorList>
    </citation>
    <scope>NUCLEOTIDE SEQUENCE</scope>
</reference>
<keyword evidence="15 18" id="KW-0496">Mitochondrion</keyword>
<dbReference type="GeneID" id="12354569"/>
<keyword evidence="10 18" id="KW-1278">Translocase</keyword>
<protein>
    <recommendedName>
        <fullName evidence="5 18">NADH-ubiquinone oxidoreductase chain 2</fullName>
        <ecNumber evidence="4 18">7.1.1.2</ecNumber>
    </recommendedName>
</protein>
<sequence>MFFKMLMIWMILISILISISSNFWFIYWMMLEINLMAFLPIMNNKNISNCNSLITYFVIQSFSSSLFFVGSMMWFTKSMSLFLFIIMISMLIKLAMIPFHFWILLMSESLDLNALLILLTIQKVIPLFILTKIKSEIIIFFSLASSIFGSLMALSSKMIRKIMIFSSISHMGWMTIIINILSNFWIIYLTIYSLILFKFFNLLKKNKVYSISNFFMKKFNTNEKIMLTSSMMSLSGMPPFMGFFMKLISILMIMKISLLITMILVISSLINIYFYMRILSPIFFLLKNFNKNFNIKKMMKTSFTNLNMTMLIMIMSSMMN</sequence>
<comment type="catalytic activity">
    <reaction evidence="17 18">
        <text>a ubiquinone + NADH + 5 H(+)(in) = a ubiquinol + NAD(+) + 4 H(+)(out)</text>
        <dbReference type="Rhea" id="RHEA:29091"/>
        <dbReference type="Rhea" id="RHEA-COMP:9565"/>
        <dbReference type="Rhea" id="RHEA-COMP:9566"/>
        <dbReference type="ChEBI" id="CHEBI:15378"/>
        <dbReference type="ChEBI" id="CHEBI:16389"/>
        <dbReference type="ChEBI" id="CHEBI:17976"/>
        <dbReference type="ChEBI" id="CHEBI:57540"/>
        <dbReference type="ChEBI" id="CHEBI:57945"/>
        <dbReference type="EC" id="7.1.1.2"/>
    </reaction>
</comment>
<evidence type="ECO:0000256" key="12">
    <source>
        <dbReference type="ARBA" id="ARBA00022989"/>
    </source>
</evidence>
<feature type="transmembrane region" description="Helical" evidence="18">
    <location>
        <begin position="81"/>
        <end position="105"/>
    </location>
</feature>
<keyword evidence="8 18" id="KW-0812">Transmembrane</keyword>
<dbReference type="EC" id="7.1.1.2" evidence="4 18"/>
<dbReference type="PANTHER" id="PTHR46552:SF1">
    <property type="entry name" value="NADH-UBIQUINONE OXIDOREDUCTASE CHAIN 2"/>
    <property type="match status" value="1"/>
</dbReference>
<feature type="transmembrane region" description="Helical" evidence="18">
    <location>
        <begin position="302"/>
        <end position="319"/>
    </location>
</feature>
<keyword evidence="16 18" id="KW-0472">Membrane</keyword>
<dbReference type="EMBL" id="JN863727">
    <property type="protein sequence ID" value="AET63039.1"/>
    <property type="molecule type" value="Genomic_DNA"/>
</dbReference>
<keyword evidence="11 18" id="KW-0249">Electron transport</keyword>
<organism evidence="20">
    <name type="scientific">Bothriocroton concolor</name>
    <name type="common">Echidna tick</name>
    <name type="synonym">Aponomma concolor</name>
    <dbReference type="NCBI Taxonomy" id="65640"/>
    <lineage>
        <taxon>Eukaryota</taxon>
        <taxon>Metazoa</taxon>
        <taxon>Ecdysozoa</taxon>
        <taxon>Arthropoda</taxon>
        <taxon>Chelicerata</taxon>
        <taxon>Arachnida</taxon>
        <taxon>Acari</taxon>
        <taxon>Parasitiformes</taxon>
        <taxon>Ixodida</taxon>
        <taxon>Ixodoidea</taxon>
        <taxon>Ixodidae</taxon>
        <taxon>Bothriocrotoninae</taxon>
        <taxon>Bothriocroton</taxon>
    </lineage>
</organism>
<feature type="transmembrane region" description="Helical" evidence="18">
    <location>
        <begin position="52"/>
        <end position="75"/>
    </location>
</feature>
<evidence type="ECO:0000256" key="15">
    <source>
        <dbReference type="ARBA" id="ARBA00023128"/>
    </source>
</evidence>
<keyword evidence="9 18" id="KW-0999">Mitochondrion inner membrane</keyword>
<dbReference type="InterPro" id="IPR001750">
    <property type="entry name" value="ND/Mrp_TM"/>
</dbReference>
<evidence type="ECO:0000313" key="20">
    <source>
        <dbReference type="EMBL" id="AET63039.1"/>
    </source>
</evidence>
<dbReference type="AlphaFoldDB" id="H9M722"/>
<comment type="subcellular location">
    <subcellularLocation>
        <location evidence="2 18">Mitochondrion inner membrane</location>
        <topology evidence="2 18">Multi-pass membrane protein</topology>
    </subcellularLocation>
</comment>
<comment type="function">
    <text evidence="18">Core subunit of the mitochondrial membrane respiratory chain NADH dehydrogenase (Complex I) which catalyzes electron transfer from NADH through the respiratory chain, using ubiquinone as an electron acceptor. Essential for the catalytic activity and assembly of complex I.</text>
</comment>
<feature type="transmembrane region" description="Helical" evidence="18">
    <location>
        <begin position="186"/>
        <end position="203"/>
    </location>
</feature>
<keyword evidence="13 18" id="KW-0520">NAD</keyword>
<dbReference type="GO" id="GO:0008137">
    <property type="term" value="F:NADH dehydrogenase (ubiquinone) activity"/>
    <property type="evidence" value="ECO:0007669"/>
    <property type="project" value="UniProtKB-EC"/>
</dbReference>
<keyword evidence="14 18" id="KW-0830">Ubiquinone</keyword>
<evidence type="ECO:0000256" key="3">
    <source>
        <dbReference type="ARBA" id="ARBA00007012"/>
    </source>
</evidence>
<evidence type="ECO:0000256" key="16">
    <source>
        <dbReference type="ARBA" id="ARBA00023136"/>
    </source>
</evidence>
<evidence type="ECO:0000256" key="2">
    <source>
        <dbReference type="ARBA" id="ARBA00004448"/>
    </source>
</evidence>
<dbReference type="CTD" id="4536"/>
<feature type="transmembrane region" description="Helical" evidence="18">
    <location>
        <begin position="137"/>
        <end position="155"/>
    </location>
</feature>
<dbReference type="RefSeq" id="YP_006234391.1">
    <property type="nucleotide sequence ID" value="NC_017756.1"/>
</dbReference>
<evidence type="ECO:0000256" key="1">
    <source>
        <dbReference type="ARBA" id="ARBA00003257"/>
    </source>
</evidence>
<gene>
    <name evidence="20" type="primary">ND2</name>
</gene>
<dbReference type="GO" id="GO:0006120">
    <property type="term" value="P:mitochondrial electron transport, NADH to ubiquinone"/>
    <property type="evidence" value="ECO:0007669"/>
    <property type="project" value="InterPro"/>
</dbReference>
<evidence type="ECO:0000256" key="9">
    <source>
        <dbReference type="ARBA" id="ARBA00022792"/>
    </source>
</evidence>
<feature type="transmembrane region" description="Helical" evidence="18">
    <location>
        <begin position="6"/>
        <end position="31"/>
    </location>
</feature>
<dbReference type="GO" id="GO:0005743">
    <property type="term" value="C:mitochondrial inner membrane"/>
    <property type="evidence" value="ECO:0007669"/>
    <property type="project" value="UniProtKB-SubCell"/>
</dbReference>
<evidence type="ECO:0000259" key="19">
    <source>
        <dbReference type="Pfam" id="PF00361"/>
    </source>
</evidence>
<feature type="transmembrane region" description="Helical" evidence="18">
    <location>
        <begin position="112"/>
        <end position="131"/>
    </location>
</feature>
<evidence type="ECO:0000256" key="7">
    <source>
        <dbReference type="ARBA" id="ARBA00022660"/>
    </source>
</evidence>
<name>H9M722_BOTCN</name>
<dbReference type="PANTHER" id="PTHR46552">
    <property type="entry name" value="NADH-UBIQUINONE OXIDOREDUCTASE CHAIN 2"/>
    <property type="match status" value="1"/>
</dbReference>
<evidence type="ECO:0000256" key="18">
    <source>
        <dbReference type="RuleBase" id="RU003403"/>
    </source>
</evidence>
<comment type="function">
    <text evidence="1">Core subunit of the mitochondrial membrane respiratory chain NADH dehydrogenase (Complex I) that is believed to belong to the minimal assembly required for catalysis. Complex I functions in the transfer of electrons from NADH to the respiratory chain. The immediate electron acceptor for the enzyme is believed to be ubiquinone.</text>
</comment>
<evidence type="ECO:0000256" key="10">
    <source>
        <dbReference type="ARBA" id="ARBA00022967"/>
    </source>
</evidence>
<dbReference type="Pfam" id="PF00361">
    <property type="entry name" value="Proton_antipo_M"/>
    <property type="match status" value="1"/>
</dbReference>